<keyword evidence="1" id="KW-0812">Transmembrane</keyword>
<proteinExistence type="predicted"/>
<dbReference type="AlphaFoldDB" id="A0A8D8P448"/>
<accession>A0A8D8P448</accession>
<keyword evidence="1" id="KW-0472">Membrane</keyword>
<feature type="transmembrane region" description="Helical" evidence="1">
    <location>
        <begin position="16"/>
        <end position="37"/>
    </location>
</feature>
<reference evidence="2" key="1">
    <citation type="submission" date="2021-05" db="EMBL/GenBank/DDBJ databases">
        <authorList>
            <person name="Alioto T."/>
            <person name="Alioto T."/>
            <person name="Gomez Garrido J."/>
        </authorList>
    </citation>
    <scope>NUCLEOTIDE SEQUENCE</scope>
</reference>
<name>A0A8D8P448_CULPI</name>
<protein>
    <submittedName>
        <fullName evidence="2">(northern house mosquito) hypothetical protein</fullName>
    </submittedName>
</protein>
<dbReference type="EMBL" id="HBUE01321955">
    <property type="protein sequence ID" value="CAG6588667.1"/>
    <property type="molecule type" value="Transcribed_RNA"/>
</dbReference>
<sequence>MMMMHPGNGHFGAKEWISVMVFPPFISRIKVIVLISWKQFFFMFCKFERIPSSFHFHLLSSVFASTSTSQISPERLRHFPWFHQWLSALSSVFDFVLINLSLYD</sequence>
<evidence type="ECO:0000313" key="2">
    <source>
        <dbReference type="EMBL" id="CAG6588667.1"/>
    </source>
</evidence>
<organism evidence="2">
    <name type="scientific">Culex pipiens</name>
    <name type="common">House mosquito</name>
    <dbReference type="NCBI Taxonomy" id="7175"/>
    <lineage>
        <taxon>Eukaryota</taxon>
        <taxon>Metazoa</taxon>
        <taxon>Ecdysozoa</taxon>
        <taxon>Arthropoda</taxon>
        <taxon>Hexapoda</taxon>
        <taxon>Insecta</taxon>
        <taxon>Pterygota</taxon>
        <taxon>Neoptera</taxon>
        <taxon>Endopterygota</taxon>
        <taxon>Diptera</taxon>
        <taxon>Nematocera</taxon>
        <taxon>Culicoidea</taxon>
        <taxon>Culicidae</taxon>
        <taxon>Culicinae</taxon>
        <taxon>Culicini</taxon>
        <taxon>Culex</taxon>
        <taxon>Culex</taxon>
    </lineage>
</organism>
<dbReference type="EMBL" id="HBUE01215410">
    <property type="protein sequence ID" value="CAG6536674.1"/>
    <property type="molecule type" value="Transcribed_RNA"/>
</dbReference>
<evidence type="ECO:0000256" key="1">
    <source>
        <dbReference type="SAM" id="Phobius"/>
    </source>
</evidence>
<keyword evidence="1" id="KW-1133">Transmembrane helix</keyword>